<dbReference type="Proteomes" id="UP001237988">
    <property type="component" value="Segment"/>
</dbReference>
<evidence type="ECO:0000313" key="3">
    <source>
        <dbReference type="Proteomes" id="UP001237988"/>
    </source>
</evidence>
<protein>
    <submittedName>
        <fullName evidence="2">Uncharacterized protein</fullName>
    </submittedName>
</protein>
<evidence type="ECO:0000313" key="2">
    <source>
        <dbReference type="EMBL" id="WIC39606.1"/>
    </source>
</evidence>
<sequence length="162" mass="18611">MKVINRSDGNVVYSLPELNIRRVFVPGESKDLSEQELNALWQIDGGASLLRNELIVQDEEWVNKMMPYAPIEYFWLVDDVDKCVLEDSLELFKETLEYAPTGVIDLIKARAWQLPMTDLNKMEALKQKTGFDTLKAIEVMKKPEGTAPTAQKPKERLRKREG</sequence>
<evidence type="ECO:0000256" key="1">
    <source>
        <dbReference type="SAM" id="MobiDB-lite"/>
    </source>
</evidence>
<reference evidence="2" key="1">
    <citation type="submission" date="2023-04" db="EMBL/GenBank/DDBJ databases">
        <title>Bacteriophage Phass-1 Discovered in the Human Gut Virome - the Founding Member of the Proposed New Family Phassviridae.</title>
        <authorList>
            <person name="Tikunov A.Y."/>
            <person name="Morozova V.V."/>
            <person name="Chechushkov A.V."/>
            <person name="Tikunova N.V."/>
        </authorList>
    </citation>
    <scope>NUCLEOTIDE SEQUENCE</scope>
</reference>
<feature type="compositionally biased region" description="Basic and acidic residues" evidence="1">
    <location>
        <begin position="152"/>
        <end position="162"/>
    </location>
</feature>
<name>A0AAF0LYG7_9CAUD</name>
<dbReference type="EMBL" id="OQ749652">
    <property type="protein sequence ID" value="WIC39606.1"/>
    <property type="molecule type" value="Genomic_DNA"/>
</dbReference>
<proteinExistence type="predicted"/>
<accession>A0AAF0LYG7</accession>
<feature type="region of interest" description="Disordered" evidence="1">
    <location>
        <begin position="140"/>
        <end position="162"/>
    </location>
</feature>
<organism evidence="2 3">
    <name type="scientific">Phage Phass-1</name>
    <dbReference type="NCBI Taxonomy" id="3043662"/>
    <lineage>
        <taxon>Viruses</taxon>
        <taxon>Duplodnaviria</taxon>
        <taxon>Heunggongvirae</taxon>
        <taxon>Uroviricota</taxon>
        <taxon>Caudoviricetes</taxon>
        <taxon>Caudoviricetes code 15 clade</taxon>
    </lineage>
</organism>